<protein>
    <submittedName>
        <fullName evidence="1">Uncharacterized protein</fullName>
    </submittedName>
</protein>
<organism evidence="1">
    <name type="scientific">Amphimedon queenslandica</name>
    <name type="common">Sponge</name>
    <dbReference type="NCBI Taxonomy" id="400682"/>
    <lineage>
        <taxon>Eukaryota</taxon>
        <taxon>Metazoa</taxon>
        <taxon>Porifera</taxon>
        <taxon>Demospongiae</taxon>
        <taxon>Heteroscleromorpha</taxon>
        <taxon>Haplosclerida</taxon>
        <taxon>Niphatidae</taxon>
        <taxon>Amphimedon</taxon>
    </lineage>
</organism>
<dbReference type="EnsemblMetazoa" id="Aqu2.1.30649_001">
    <property type="protein sequence ID" value="Aqu2.1.30649_001"/>
    <property type="gene ID" value="Aqu2.1.30649"/>
</dbReference>
<reference evidence="1" key="1">
    <citation type="submission" date="2017-05" db="UniProtKB">
        <authorList>
            <consortium name="EnsemblMetazoa"/>
        </authorList>
    </citation>
    <scope>IDENTIFICATION</scope>
</reference>
<name>A0A1X7UT10_AMPQE</name>
<accession>A0A1X7UT10</accession>
<proteinExistence type="predicted"/>
<sequence>VPAGDWNKTKILEVLLAEVEARGRASIPKTKQSSLTPKRGKDFSTAATFTGGSLSGGCFC</sequence>
<evidence type="ECO:0000313" key="1">
    <source>
        <dbReference type="EnsemblMetazoa" id="Aqu2.1.30649_001"/>
    </source>
</evidence>
<dbReference type="InParanoid" id="A0A1X7UT10"/>
<dbReference type="AlphaFoldDB" id="A0A1X7UT10"/>